<sequence length="102" mass="11454">MFFTKVKSISTKELQEQLNNQPTIVDVREDFEYQGGHIPSAVNLPLSTLDQQAGNQKLHEPWYLICRSGARSMRAAKYLTKAGYDVINVKGGMNAWNGPVQN</sequence>
<dbReference type="AlphaFoldDB" id="A0A1E7XCG5"/>
<dbReference type="PROSITE" id="PS50206">
    <property type="entry name" value="RHODANESE_3"/>
    <property type="match status" value="1"/>
</dbReference>
<evidence type="ECO:0000259" key="1">
    <source>
        <dbReference type="PROSITE" id="PS50206"/>
    </source>
</evidence>
<feature type="domain" description="Rhodanese" evidence="1">
    <location>
        <begin position="18"/>
        <end position="102"/>
    </location>
</feature>
<dbReference type="PANTHER" id="PTHR43031">
    <property type="entry name" value="FAD-DEPENDENT OXIDOREDUCTASE"/>
    <property type="match status" value="1"/>
</dbReference>
<keyword evidence="2" id="KW-0808">Transferase</keyword>
<dbReference type="Pfam" id="PF00581">
    <property type="entry name" value="Rhodanese"/>
    <property type="match status" value="1"/>
</dbReference>
<evidence type="ECO:0000313" key="3">
    <source>
        <dbReference type="Proteomes" id="UP000177010"/>
    </source>
</evidence>
<protein>
    <submittedName>
        <fullName evidence="2">Thiosulfate sulfurtransferase GlpE</fullName>
        <ecNumber evidence="2">2.8.1.1</ecNumber>
    </submittedName>
</protein>
<dbReference type="InterPro" id="IPR001763">
    <property type="entry name" value="Rhodanese-like_dom"/>
</dbReference>
<dbReference type="InterPro" id="IPR036873">
    <property type="entry name" value="Rhodanese-like_dom_sf"/>
</dbReference>
<organism evidence="2 3">
    <name type="scientific">Lentilactobacillus sunkii</name>
    <dbReference type="NCBI Taxonomy" id="481719"/>
    <lineage>
        <taxon>Bacteria</taxon>
        <taxon>Bacillati</taxon>
        <taxon>Bacillota</taxon>
        <taxon>Bacilli</taxon>
        <taxon>Lactobacillales</taxon>
        <taxon>Lactobacillaceae</taxon>
        <taxon>Lentilactobacillus</taxon>
    </lineage>
</organism>
<accession>A0A1E7XCG5</accession>
<dbReference type="EC" id="2.8.1.1" evidence="2"/>
<gene>
    <name evidence="2" type="primary">glpE_1</name>
    <name evidence="2" type="ORF">LASUN_13580</name>
</gene>
<evidence type="ECO:0000313" key="2">
    <source>
        <dbReference type="EMBL" id="OFA10807.1"/>
    </source>
</evidence>
<name>A0A1E7XCG5_9LACO</name>
<dbReference type="SUPFAM" id="SSF52821">
    <property type="entry name" value="Rhodanese/Cell cycle control phosphatase"/>
    <property type="match status" value="1"/>
</dbReference>
<dbReference type="STRING" id="481719.LASUN_13580"/>
<reference evidence="2 3" key="1">
    <citation type="submission" date="2016-09" db="EMBL/GenBank/DDBJ databases">
        <title>Genome Sequence of Lactobacillus sunkii Strain CG01.</title>
        <authorList>
            <person name="Poehlein A."/>
            <person name="Gabris C."/>
            <person name="Bengelsdorf F.R."/>
            <person name="Duerre P."/>
            <person name="Daniel R."/>
        </authorList>
    </citation>
    <scope>NUCLEOTIDE SEQUENCE [LARGE SCALE GENOMIC DNA]</scope>
    <source>
        <strain evidence="2 3">CG_D</strain>
    </source>
</reference>
<dbReference type="InterPro" id="IPR050229">
    <property type="entry name" value="GlpE_sulfurtransferase"/>
</dbReference>
<dbReference type="SMART" id="SM00450">
    <property type="entry name" value="RHOD"/>
    <property type="match status" value="1"/>
</dbReference>
<dbReference type="PANTHER" id="PTHR43031:SF17">
    <property type="entry name" value="SULFURTRANSFERASE YTWF-RELATED"/>
    <property type="match status" value="1"/>
</dbReference>
<dbReference type="EMBL" id="MIQE01000012">
    <property type="protein sequence ID" value="OFA10807.1"/>
    <property type="molecule type" value="Genomic_DNA"/>
</dbReference>
<dbReference type="CDD" id="cd00158">
    <property type="entry name" value="RHOD"/>
    <property type="match status" value="1"/>
</dbReference>
<dbReference type="RefSeq" id="WP_070367876.1">
    <property type="nucleotide sequence ID" value="NZ_JAZHVW010000002.1"/>
</dbReference>
<dbReference type="GO" id="GO:0004792">
    <property type="term" value="F:thiosulfate-cyanide sulfurtransferase activity"/>
    <property type="evidence" value="ECO:0007669"/>
    <property type="project" value="UniProtKB-EC"/>
</dbReference>
<proteinExistence type="predicted"/>
<comment type="caution">
    <text evidence="2">The sequence shown here is derived from an EMBL/GenBank/DDBJ whole genome shotgun (WGS) entry which is preliminary data.</text>
</comment>
<dbReference type="Gene3D" id="3.40.250.10">
    <property type="entry name" value="Rhodanese-like domain"/>
    <property type="match status" value="1"/>
</dbReference>
<dbReference type="Proteomes" id="UP000177010">
    <property type="component" value="Unassembled WGS sequence"/>
</dbReference>